<organism evidence="2 3">
    <name type="scientific">Albimonas pacifica</name>
    <dbReference type="NCBI Taxonomy" id="1114924"/>
    <lineage>
        <taxon>Bacteria</taxon>
        <taxon>Pseudomonadati</taxon>
        <taxon>Pseudomonadota</taxon>
        <taxon>Alphaproteobacteria</taxon>
        <taxon>Rhodobacterales</taxon>
        <taxon>Paracoccaceae</taxon>
        <taxon>Albimonas</taxon>
    </lineage>
</organism>
<feature type="region of interest" description="Disordered" evidence="1">
    <location>
        <begin position="1"/>
        <end position="20"/>
    </location>
</feature>
<dbReference type="GO" id="GO:0005829">
    <property type="term" value="C:cytosol"/>
    <property type="evidence" value="ECO:0007669"/>
    <property type="project" value="TreeGrafter"/>
</dbReference>
<dbReference type="AlphaFoldDB" id="A0A1I3FQ03"/>
<dbReference type="InterPro" id="IPR006175">
    <property type="entry name" value="YjgF/YER057c/UK114"/>
</dbReference>
<dbReference type="SUPFAM" id="SSF55298">
    <property type="entry name" value="YjgF-like"/>
    <property type="match status" value="1"/>
</dbReference>
<feature type="compositionally biased region" description="Basic and acidic residues" evidence="1">
    <location>
        <begin position="1"/>
        <end position="12"/>
    </location>
</feature>
<gene>
    <name evidence="2" type="ORF">SAMN05216258_104432</name>
</gene>
<evidence type="ECO:0000313" key="2">
    <source>
        <dbReference type="EMBL" id="SFI13254.1"/>
    </source>
</evidence>
<dbReference type="RefSeq" id="WP_218161001.1">
    <property type="nucleotide sequence ID" value="NZ_FOQH01000004.1"/>
</dbReference>
<dbReference type="PANTHER" id="PTHR11803:SF44">
    <property type="entry name" value="RUTC FAMILY PROTEIN YJGH"/>
    <property type="match status" value="1"/>
</dbReference>
<dbReference type="InterPro" id="IPR035959">
    <property type="entry name" value="RutC-like_sf"/>
</dbReference>
<dbReference type="STRING" id="1114924.SAMN05216258_104432"/>
<evidence type="ECO:0000256" key="1">
    <source>
        <dbReference type="SAM" id="MobiDB-lite"/>
    </source>
</evidence>
<dbReference type="GO" id="GO:0019239">
    <property type="term" value="F:deaminase activity"/>
    <property type="evidence" value="ECO:0007669"/>
    <property type="project" value="TreeGrafter"/>
</dbReference>
<name>A0A1I3FQ03_9RHOB</name>
<proteinExistence type="predicted"/>
<dbReference type="PANTHER" id="PTHR11803">
    <property type="entry name" value="2-IMINOBUTANOATE/2-IMINOPROPANOATE DEAMINASE RIDA"/>
    <property type="match status" value="1"/>
</dbReference>
<dbReference type="Pfam" id="PF01042">
    <property type="entry name" value="Ribonuc_L-PSP"/>
    <property type="match status" value="1"/>
</dbReference>
<keyword evidence="3" id="KW-1185">Reference proteome</keyword>
<reference evidence="2 3" key="1">
    <citation type="submission" date="2016-10" db="EMBL/GenBank/DDBJ databases">
        <authorList>
            <person name="de Groot N.N."/>
        </authorList>
    </citation>
    <scope>NUCLEOTIDE SEQUENCE [LARGE SCALE GENOMIC DNA]</scope>
    <source>
        <strain evidence="2 3">CGMCC 1.11030</strain>
    </source>
</reference>
<accession>A0A1I3FQ03</accession>
<dbReference type="Proteomes" id="UP000199377">
    <property type="component" value="Unassembled WGS sequence"/>
</dbReference>
<sequence length="132" mass="14371">MSDEPLKRREIAAPDAPPAPAGYAQALEVTGATRTLWISGQVPLDAARKAPEGFDAQARQVWSNVEAQLRAAGYTLDHLVKVTTWLADRSLAGEYRAIRAEVLGDRRPTMTTLVAEMFDPGWLLEVEAVAQA</sequence>
<dbReference type="Gene3D" id="3.30.1330.40">
    <property type="entry name" value="RutC-like"/>
    <property type="match status" value="1"/>
</dbReference>
<dbReference type="CDD" id="cd00448">
    <property type="entry name" value="YjgF_YER057c_UK114_family"/>
    <property type="match status" value="1"/>
</dbReference>
<protein>
    <submittedName>
        <fullName evidence="2">Enamine deaminase RidA, house cleaning of reactive enamine intermediates, YjgF/YER057c/UK114 family</fullName>
    </submittedName>
</protein>
<evidence type="ECO:0000313" key="3">
    <source>
        <dbReference type="Proteomes" id="UP000199377"/>
    </source>
</evidence>
<dbReference type="EMBL" id="FOQH01000004">
    <property type="protein sequence ID" value="SFI13254.1"/>
    <property type="molecule type" value="Genomic_DNA"/>
</dbReference>